<accession>A0A176XG49</accession>
<dbReference type="AlphaFoldDB" id="A0A176XG49"/>
<reference evidence="1 2" key="1">
    <citation type="submission" date="2016-05" db="EMBL/GenBank/DDBJ databases">
        <authorList>
            <person name="Lavstsen T."/>
            <person name="Jespersen J.S."/>
        </authorList>
    </citation>
    <scope>NUCLEOTIDE SEQUENCE [LARGE SCALE GENOMIC DNA]</scope>
    <source>
        <strain evidence="1 2">KCJ1736</strain>
    </source>
</reference>
<evidence type="ECO:0000313" key="2">
    <source>
        <dbReference type="Proteomes" id="UP000077098"/>
    </source>
</evidence>
<organism evidence="1 2">
    <name type="scientific">Agrobacterium tumefaciens</name>
    <dbReference type="NCBI Taxonomy" id="358"/>
    <lineage>
        <taxon>Bacteria</taxon>
        <taxon>Pseudomonadati</taxon>
        <taxon>Pseudomonadota</taxon>
        <taxon>Alphaproteobacteria</taxon>
        <taxon>Hyphomicrobiales</taxon>
        <taxon>Rhizobiaceae</taxon>
        <taxon>Rhizobium/Agrobacterium group</taxon>
        <taxon>Agrobacterium</taxon>
        <taxon>Agrobacterium tumefaciens complex</taxon>
    </lineage>
</organism>
<sequence>MAHHVSPKRNLPRKQLRSFFLSACSRTSSLFKKLVEGGSAAYYLSPYYPLPDDETLAAFEEKKDHPNHLSDGPKVL</sequence>
<evidence type="ECO:0000313" key="1">
    <source>
        <dbReference type="EMBL" id="OAE48346.1"/>
    </source>
</evidence>
<protein>
    <submittedName>
        <fullName evidence="1">Uncharacterized protein</fullName>
    </submittedName>
</protein>
<dbReference type="Proteomes" id="UP000077098">
    <property type="component" value="Unassembled WGS sequence"/>
</dbReference>
<name>A0A176XG49_AGRTU</name>
<gene>
    <name evidence="1" type="ORF">A7J57_21915</name>
</gene>
<dbReference type="RefSeq" id="WP_063947846.1">
    <property type="nucleotide sequence ID" value="NZ_LXPS01000006.1"/>
</dbReference>
<dbReference type="EMBL" id="LXPS01000006">
    <property type="protein sequence ID" value="OAE48346.1"/>
    <property type="molecule type" value="Genomic_DNA"/>
</dbReference>
<proteinExistence type="predicted"/>
<comment type="caution">
    <text evidence="1">The sequence shown here is derived from an EMBL/GenBank/DDBJ whole genome shotgun (WGS) entry which is preliminary data.</text>
</comment>